<comment type="similarity">
    <text evidence="1">Belongs to the glycosyl hydrolase 13 family.</text>
</comment>
<dbReference type="OrthoDB" id="9805159at2"/>
<dbReference type="RefSeq" id="WP_009572940.1">
    <property type="nucleotide sequence ID" value="NZ_AMRK01000009.1"/>
</dbReference>
<keyword evidence="2" id="KW-0378">Hydrolase</keyword>
<evidence type="ECO:0000256" key="1">
    <source>
        <dbReference type="ARBA" id="ARBA00008061"/>
    </source>
</evidence>
<dbReference type="Gene3D" id="2.60.40.1180">
    <property type="entry name" value="Golgi alpha-mannosidase II"/>
    <property type="match status" value="1"/>
</dbReference>
<dbReference type="InterPro" id="IPR013780">
    <property type="entry name" value="Glyco_hydro_b"/>
</dbReference>
<dbReference type="Gene3D" id="3.20.20.80">
    <property type="entry name" value="Glycosidases"/>
    <property type="match status" value="1"/>
</dbReference>
<dbReference type="NCBIfam" id="NF008183">
    <property type="entry name" value="PRK10933.1"/>
    <property type="match status" value="1"/>
</dbReference>
<dbReference type="GO" id="GO:0004556">
    <property type="term" value="F:alpha-amylase activity"/>
    <property type="evidence" value="ECO:0007669"/>
    <property type="project" value="TreeGrafter"/>
</dbReference>
<dbReference type="SUPFAM" id="SSF51011">
    <property type="entry name" value="Glycosyl hydrolase domain"/>
    <property type="match status" value="1"/>
</dbReference>
<feature type="domain" description="Glycosyl hydrolase family 13 catalytic" evidence="4">
    <location>
        <begin position="19"/>
        <end position="412"/>
    </location>
</feature>
<dbReference type="CDD" id="cd11333">
    <property type="entry name" value="AmyAc_SI_OligoGlu_DGase"/>
    <property type="match status" value="1"/>
</dbReference>
<evidence type="ECO:0000313" key="5">
    <source>
        <dbReference type="EMBL" id="EKE69621.1"/>
    </source>
</evidence>
<dbReference type="STRING" id="1208323.B30_14811"/>
<reference evidence="5 6" key="1">
    <citation type="submission" date="2012-09" db="EMBL/GenBank/DDBJ databases">
        <title>Celeribacter baekdonensis B30 Genome Sequencing.</title>
        <authorList>
            <person name="Wang W."/>
        </authorList>
    </citation>
    <scope>NUCLEOTIDE SEQUENCE [LARGE SCALE GENOMIC DNA]</scope>
    <source>
        <strain evidence="5 6">B30</strain>
    </source>
</reference>
<dbReference type="FunFam" id="3.90.400.10:FF:000002">
    <property type="entry name" value="Sucrose isomerase"/>
    <property type="match status" value="1"/>
</dbReference>
<dbReference type="SMART" id="SM00642">
    <property type="entry name" value="Aamy"/>
    <property type="match status" value="1"/>
</dbReference>
<sequence length="559" mass="63101">MNHTLREPTRWWQSATGYQIYPRSFCDSNGDGIGDIPGIISKLDHLCDLGIGFIWLSPVYRSPMADNGYDISDYRDIAPEFGTMADFDRLVAEAKARGIGIVMDLVVNHSSSDHPWFHAARTSREAPEHEYYIWRDAAPDGGPPNDHQAAFGGSAWTFVPGVGKYYLGHFSPEQPDLNWQNPVLRQEIYDMMNWWFDRGIAGFRMDVISLIGKDVDAGLFEEGPFLHQFLQEMHSETLADRDIVTIGESWSVSTDTARLYCGRDRHELDMVFQFNHVVEGWDPVHGKWKPKPFDLVAFKRVLNDWQAALAEDGWNSLFLSNHDLPRQVSKYGDDGAYRVKSAKMLATVIHLLKGTPFIYQGEEIGMTNATFTRIDQFRDIETLGHYAEEIARGVAPEDFIAGVNENGRDNARTPMQWNAGPKAGFTDGTPWIEVNPNHERVNAEADRTDADGIFAYYQRLVALRKDWQVIVHGTYRPIAKDDGAVFAYLRELDGVRVAVIANFTAEETDFDLPVEFVGAGRCLLSNDVPRTSLERRLSLGPFEAFAMSIGSERSCGDRQ</sequence>
<dbReference type="Proteomes" id="UP000006762">
    <property type="component" value="Unassembled WGS sequence"/>
</dbReference>
<comment type="caution">
    <text evidence="5">The sequence shown here is derived from an EMBL/GenBank/DDBJ whole genome shotgun (WGS) entry which is preliminary data.</text>
</comment>
<accession>K2IHP3</accession>
<keyword evidence="6" id="KW-1185">Reference proteome</keyword>
<gene>
    <name evidence="5" type="ORF">B30_14811</name>
</gene>
<dbReference type="PATRIC" id="fig|1208323.3.peg.3058"/>
<dbReference type="PANTHER" id="PTHR10357">
    <property type="entry name" value="ALPHA-AMYLASE FAMILY MEMBER"/>
    <property type="match status" value="1"/>
</dbReference>
<dbReference type="EMBL" id="AMRK01000009">
    <property type="protein sequence ID" value="EKE69621.1"/>
    <property type="molecule type" value="Genomic_DNA"/>
</dbReference>
<dbReference type="InterPro" id="IPR006047">
    <property type="entry name" value="GH13_cat_dom"/>
</dbReference>
<protein>
    <submittedName>
        <fullName evidence="5">Oligosaccharide alpha-1,6-glucosidase</fullName>
    </submittedName>
</protein>
<dbReference type="Gene3D" id="3.90.400.10">
    <property type="entry name" value="Oligo-1,6-glucosidase, Domain 2"/>
    <property type="match status" value="1"/>
</dbReference>
<dbReference type="GO" id="GO:0009313">
    <property type="term" value="P:oligosaccharide catabolic process"/>
    <property type="evidence" value="ECO:0007669"/>
    <property type="project" value="TreeGrafter"/>
</dbReference>
<dbReference type="PANTHER" id="PTHR10357:SF179">
    <property type="entry name" value="NEUTRAL AND BASIC AMINO ACID TRANSPORT PROTEIN RBAT"/>
    <property type="match status" value="1"/>
</dbReference>
<dbReference type="SUPFAM" id="SSF51445">
    <property type="entry name" value="(Trans)glycosidases"/>
    <property type="match status" value="1"/>
</dbReference>
<dbReference type="AlphaFoldDB" id="K2IHP3"/>
<evidence type="ECO:0000256" key="2">
    <source>
        <dbReference type="ARBA" id="ARBA00022801"/>
    </source>
</evidence>
<evidence type="ECO:0000313" key="6">
    <source>
        <dbReference type="Proteomes" id="UP000006762"/>
    </source>
</evidence>
<organism evidence="5 6">
    <name type="scientific">Celeribacter baekdonensis B30</name>
    <dbReference type="NCBI Taxonomy" id="1208323"/>
    <lineage>
        <taxon>Bacteria</taxon>
        <taxon>Pseudomonadati</taxon>
        <taxon>Pseudomonadota</taxon>
        <taxon>Alphaproteobacteria</taxon>
        <taxon>Rhodobacterales</taxon>
        <taxon>Roseobacteraceae</taxon>
        <taxon>Celeribacter</taxon>
    </lineage>
</organism>
<keyword evidence="3" id="KW-0326">Glycosidase</keyword>
<evidence type="ECO:0000256" key="3">
    <source>
        <dbReference type="ARBA" id="ARBA00023295"/>
    </source>
</evidence>
<dbReference type="InterPro" id="IPR045857">
    <property type="entry name" value="O16G_dom_2"/>
</dbReference>
<dbReference type="InterPro" id="IPR017853">
    <property type="entry name" value="GH"/>
</dbReference>
<proteinExistence type="inferred from homology"/>
<dbReference type="eggNOG" id="COG0366">
    <property type="taxonomic scope" value="Bacteria"/>
</dbReference>
<dbReference type="Pfam" id="PF00128">
    <property type="entry name" value="Alpha-amylase"/>
    <property type="match status" value="1"/>
</dbReference>
<name>K2IHP3_9RHOB</name>
<dbReference type="FunFam" id="3.20.20.80:FF:000064">
    <property type="entry name" value="Oligo-1,6-glucosidase"/>
    <property type="match status" value="1"/>
</dbReference>
<evidence type="ECO:0000259" key="4">
    <source>
        <dbReference type="SMART" id="SM00642"/>
    </source>
</evidence>